<protein>
    <submittedName>
        <fullName evidence="1">Uncharacterized protein</fullName>
    </submittedName>
</protein>
<name>A0A921QWG7_SORBI</name>
<dbReference type="Proteomes" id="UP000807115">
    <property type="component" value="Chromosome 5"/>
</dbReference>
<accession>A0A921QWG7</accession>
<evidence type="ECO:0000313" key="2">
    <source>
        <dbReference type="Proteomes" id="UP000807115"/>
    </source>
</evidence>
<sequence length="57" mass="6392">MRHRWILEGPTRAPLPSMTSSARAATFPSVMVVRLCKDRGTVCISFALRVMCLSRAR</sequence>
<gene>
    <name evidence="1" type="ORF">BDA96_05G001300</name>
</gene>
<organism evidence="1 2">
    <name type="scientific">Sorghum bicolor</name>
    <name type="common">Sorghum</name>
    <name type="synonym">Sorghum vulgare</name>
    <dbReference type="NCBI Taxonomy" id="4558"/>
    <lineage>
        <taxon>Eukaryota</taxon>
        <taxon>Viridiplantae</taxon>
        <taxon>Streptophyta</taxon>
        <taxon>Embryophyta</taxon>
        <taxon>Tracheophyta</taxon>
        <taxon>Spermatophyta</taxon>
        <taxon>Magnoliopsida</taxon>
        <taxon>Liliopsida</taxon>
        <taxon>Poales</taxon>
        <taxon>Poaceae</taxon>
        <taxon>PACMAD clade</taxon>
        <taxon>Panicoideae</taxon>
        <taxon>Andropogonodae</taxon>
        <taxon>Andropogoneae</taxon>
        <taxon>Sorghinae</taxon>
        <taxon>Sorghum</taxon>
    </lineage>
</organism>
<reference evidence="1" key="1">
    <citation type="journal article" date="2019" name="BMC Genomics">
        <title>A new reference genome for Sorghum bicolor reveals high levels of sequence similarity between sweet and grain genotypes: implications for the genetics of sugar metabolism.</title>
        <authorList>
            <person name="Cooper E.A."/>
            <person name="Brenton Z.W."/>
            <person name="Flinn B.S."/>
            <person name="Jenkins J."/>
            <person name="Shu S."/>
            <person name="Flowers D."/>
            <person name="Luo F."/>
            <person name="Wang Y."/>
            <person name="Xia P."/>
            <person name="Barry K."/>
            <person name="Daum C."/>
            <person name="Lipzen A."/>
            <person name="Yoshinaga Y."/>
            <person name="Schmutz J."/>
            <person name="Saski C."/>
            <person name="Vermerris W."/>
            <person name="Kresovich S."/>
        </authorList>
    </citation>
    <scope>NUCLEOTIDE SEQUENCE</scope>
</reference>
<dbReference type="EMBL" id="CM027684">
    <property type="protein sequence ID" value="KAG0528322.1"/>
    <property type="molecule type" value="Genomic_DNA"/>
</dbReference>
<dbReference type="AlphaFoldDB" id="A0A921QWG7"/>
<evidence type="ECO:0000313" key="1">
    <source>
        <dbReference type="EMBL" id="KAG0528322.1"/>
    </source>
</evidence>
<proteinExistence type="predicted"/>
<reference evidence="1" key="2">
    <citation type="submission" date="2020-10" db="EMBL/GenBank/DDBJ databases">
        <authorList>
            <person name="Cooper E.A."/>
            <person name="Brenton Z.W."/>
            <person name="Flinn B.S."/>
            <person name="Jenkins J."/>
            <person name="Shu S."/>
            <person name="Flowers D."/>
            <person name="Luo F."/>
            <person name="Wang Y."/>
            <person name="Xia P."/>
            <person name="Barry K."/>
            <person name="Daum C."/>
            <person name="Lipzen A."/>
            <person name="Yoshinaga Y."/>
            <person name="Schmutz J."/>
            <person name="Saski C."/>
            <person name="Vermerris W."/>
            <person name="Kresovich S."/>
        </authorList>
    </citation>
    <scope>NUCLEOTIDE SEQUENCE</scope>
</reference>
<comment type="caution">
    <text evidence="1">The sequence shown here is derived from an EMBL/GenBank/DDBJ whole genome shotgun (WGS) entry which is preliminary data.</text>
</comment>